<reference evidence="1 2" key="2">
    <citation type="journal article" date="2016" name="Genome Announc.">
        <title>Complete Genome Sequences of Two Interactive Moderate Thermophiles, Paenibacillus napthalenovorans 32O-Y and Paenibacillus sp. 32O-W.</title>
        <authorList>
            <person name="Butler R.R.III."/>
            <person name="Wang J."/>
            <person name="Stark B.C."/>
            <person name="Pombert J.F."/>
        </authorList>
    </citation>
    <scope>NUCLEOTIDE SEQUENCE [LARGE SCALE GENOMIC DNA]</scope>
    <source>
        <strain evidence="1 2">32O-Y</strain>
    </source>
</reference>
<reference evidence="2" key="1">
    <citation type="submission" date="2015-12" db="EMBL/GenBank/DDBJ databases">
        <title>Complete genome sequences of two moderately thermophilic Paenibacillus species.</title>
        <authorList>
            <person name="Butler R.III."/>
            <person name="Wang J."/>
            <person name="Stark B.C."/>
            <person name="Pombert J.-F."/>
        </authorList>
    </citation>
    <scope>NUCLEOTIDE SEQUENCE [LARGE SCALE GENOMIC DNA]</scope>
    <source>
        <strain evidence="2">32O-Y</strain>
    </source>
</reference>
<dbReference type="EMBL" id="CP013652">
    <property type="protein sequence ID" value="ALS23593.1"/>
    <property type="molecule type" value="Genomic_DNA"/>
</dbReference>
<name>A0A0U2UBG2_9BACL</name>
<evidence type="ECO:0000313" key="1">
    <source>
        <dbReference type="EMBL" id="ALS23593.1"/>
    </source>
</evidence>
<dbReference type="PATRIC" id="fig|162209.4.peg.3452"/>
<dbReference type="KEGG" id="pnp:IJ22_32320"/>
<dbReference type="OrthoDB" id="2632533at2"/>
<gene>
    <name evidence="1" type="ORF">IJ22_32320</name>
</gene>
<dbReference type="AlphaFoldDB" id="A0A0U2UBG2"/>
<accession>A0A0U2UBG2</accession>
<evidence type="ECO:0000313" key="2">
    <source>
        <dbReference type="Proteomes" id="UP000061660"/>
    </source>
</evidence>
<protein>
    <submittedName>
        <fullName evidence="1">Uncharacterized protein</fullName>
    </submittedName>
</protein>
<dbReference type="RefSeq" id="WP_054819222.1">
    <property type="nucleotide sequence ID" value="NZ_BJCS01000010.1"/>
</dbReference>
<sequence>MKIIEHPFRPGIVSFYNEQTGKRSYWFSAHNVFTEVMDNEEAIELMLGWGESEVEQAVLQTLLLEEHWVHDPTTYESAVISPAKN</sequence>
<organism evidence="1 2">
    <name type="scientific">Paenibacillus naphthalenovorans</name>
    <dbReference type="NCBI Taxonomy" id="162209"/>
    <lineage>
        <taxon>Bacteria</taxon>
        <taxon>Bacillati</taxon>
        <taxon>Bacillota</taxon>
        <taxon>Bacilli</taxon>
        <taxon>Bacillales</taxon>
        <taxon>Paenibacillaceae</taxon>
        <taxon>Paenibacillus</taxon>
    </lineage>
</organism>
<dbReference type="Proteomes" id="UP000061660">
    <property type="component" value="Chromosome"/>
</dbReference>
<proteinExistence type="predicted"/>
<keyword evidence="2" id="KW-1185">Reference proteome</keyword>